<proteinExistence type="inferred from homology"/>
<feature type="chain" id="PRO_5039194252" evidence="7">
    <location>
        <begin position="21"/>
        <end position="350"/>
    </location>
</feature>
<dbReference type="AlphaFoldDB" id="A0A371AT07"/>
<dbReference type="EMBL" id="QRCT01000049">
    <property type="protein sequence ID" value="RDU22590.1"/>
    <property type="molecule type" value="Genomic_DNA"/>
</dbReference>
<keyword evidence="4 7" id="KW-0732">Signal</keyword>
<reference evidence="9 10" key="1">
    <citation type="submission" date="2018-07" db="EMBL/GenBank/DDBJ databases">
        <title>Anaerosacharophilus polymeroproducens gen. nov. sp. nov., an anaerobic bacterium isolated from salt field.</title>
        <authorList>
            <person name="Kim W."/>
            <person name="Yang S.-H."/>
            <person name="Oh J."/>
            <person name="Lee J.-H."/>
            <person name="Kwon K.K."/>
        </authorList>
    </citation>
    <scope>NUCLEOTIDE SEQUENCE [LARGE SCALE GENOMIC DNA]</scope>
    <source>
        <strain evidence="9 10">MCWD5</strain>
    </source>
</reference>
<gene>
    <name evidence="9" type="ORF">DWV06_15040</name>
</gene>
<dbReference type="InterPro" id="IPR003760">
    <property type="entry name" value="PnrA-like"/>
</dbReference>
<organism evidence="9 10">
    <name type="scientific">Anaerosacchariphilus polymeriproducens</name>
    <dbReference type="NCBI Taxonomy" id="1812858"/>
    <lineage>
        <taxon>Bacteria</taxon>
        <taxon>Bacillati</taxon>
        <taxon>Bacillota</taxon>
        <taxon>Clostridia</taxon>
        <taxon>Lachnospirales</taxon>
        <taxon>Lachnospiraceae</taxon>
        <taxon>Anaerosacchariphilus</taxon>
    </lineage>
</organism>
<dbReference type="CDD" id="cd06354">
    <property type="entry name" value="PBP1_PrnA-like"/>
    <property type="match status" value="1"/>
</dbReference>
<dbReference type="InterPro" id="IPR028082">
    <property type="entry name" value="Peripla_BP_I"/>
</dbReference>
<evidence type="ECO:0000256" key="6">
    <source>
        <dbReference type="ARBA" id="ARBA00023288"/>
    </source>
</evidence>
<dbReference type="PROSITE" id="PS51257">
    <property type="entry name" value="PROKAR_LIPOPROTEIN"/>
    <property type="match status" value="1"/>
</dbReference>
<feature type="domain" description="ABC transporter substrate-binding protein PnrA-like" evidence="8">
    <location>
        <begin position="40"/>
        <end position="333"/>
    </location>
</feature>
<accession>A0A371AT07</accession>
<evidence type="ECO:0000256" key="3">
    <source>
        <dbReference type="ARBA" id="ARBA00022475"/>
    </source>
</evidence>
<evidence type="ECO:0000259" key="8">
    <source>
        <dbReference type="Pfam" id="PF02608"/>
    </source>
</evidence>
<dbReference type="PANTHER" id="PTHR34296:SF2">
    <property type="entry name" value="ABC TRANSPORTER GUANOSINE-BINDING PROTEIN NUPN"/>
    <property type="match status" value="1"/>
</dbReference>
<dbReference type="OrthoDB" id="9769871at2"/>
<sequence length="350" mass="37541">MKMKRVVAFGLALTMGISLIGCGGKKKAEETSDKNGKDFSVAMITDTAGVNDQSFNQSAWEGLQEFGEDTGAKVNYLESKQSSDYVTNLERLGDNNSDFIWAIGFDTADALLEVAKENQEFKYAIIDNAYEETPSNVTGVIFKAQEPSFLVGYVAGKTTKTNKVGFVGGIENAVIQQFMFGYQAGVAFAGKEMGKEIKIDVQYAESFADAAKGKAIASKMYSEGCDIVYQAAGGSGTGVIEAAKEAGKFAIGVDRDQAYLAPKNVLTSALKKVGTAIQNVSEKVMNGEEVGGKTLVFGLTEDCVGIPEKNPNMDSKVYEDTMKIKDMIKSGVITPPGTETDYAQFLKSIK</sequence>
<comment type="subcellular location">
    <subcellularLocation>
        <location evidence="1">Cell membrane</location>
        <topology evidence="1">Lipid-anchor</topology>
    </subcellularLocation>
</comment>
<dbReference type="PANTHER" id="PTHR34296">
    <property type="entry name" value="TRANSCRIPTIONAL ACTIVATOR PROTEIN MED"/>
    <property type="match status" value="1"/>
</dbReference>
<evidence type="ECO:0000256" key="2">
    <source>
        <dbReference type="ARBA" id="ARBA00008610"/>
    </source>
</evidence>
<keyword evidence="10" id="KW-1185">Reference proteome</keyword>
<dbReference type="GO" id="GO:0005886">
    <property type="term" value="C:plasma membrane"/>
    <property type="evidence" value="ECO:0007669"/>
    <property type="project" value="UniProtKB-SubCell"/>
</dbReference>
<keyword evidence="5" id="KW-0472">Membrane</keyword>
<dbReference type="Pfam" id="PF02608">
    <property type="entry name" value="Bmp"/>
    <property type="match status" value="1"/>
</dbReference>
<keyword evidence="6" id="KW-0449">Lipoprotein</keyword>
<dbReference type="Gene3D" id="3.40.50.2300">
    <property type="match status" value="2"/>
</dbReference>
<dbReference type="InterPro" id="IPR050957">
    <property type="entry name" value="BMP_lipoprotein"/>
</dbReference>
<dbReference type="Proteomes" id="UP000255036">
    <property type="component" value="Unassembled WGS sequence"/>
</dbReference>
<evidence type="ECO:0000256" key="5">
    <source>
        <dbReference type="ARBA" id="ARBA00023136"/>
    </source>
</evidence>
<evidence type="ECO:0000256" key="1">
    <source>
        <dbReference type="ARBA" id="ARBA00004193"/>
    </source>
</evidence>
<evidence type="ECO:0000313" key="9">
    <source>
        <dbReference type="EMBL" id="RDU22590.1"/>
    </source>
</evidence>
<evidence type="ECO:0000256" key="4">
    <source>
        <dbReference type="ARBA" id="ARBA00022729"/>
    </source>
</evidence>
<comment type="similarity">
    <text evidence="2">Belongs to the BMP lipoprotein family.</text>
</comment>
<feature type="signal peptide" evidence="7">
    <location>
        <begin position="1"/>
        <end position="20"/>
    </location>
</feature>
<name>A0A371AT07_9FIRM</name>
<dbReference type="SUPFAM" id="SSF53822">
    <property type="entry name" value="Periplasmic binding protein-like I"/>
    <property type="match status" value="1"/>
</dbReference>
<evidence type="ECO:0000256" key="7">
    <source>
        <dbReference type="SAM" id="SignalP"/>
    </source>
</evidence>
<keyword evidence="3" id="KW-1003">Cell membrane</keyword>
<protein>
    <submittedName>
        <fullName evidence="9">BMP family ABC transporter substrate-binding protein</fullName>
    </submittedName>
</protein>
<evidence type="ECO:0000313" key="10">
    <source>
        <dbReference type="Proteomes" id="UP000255036"/>
    </source>
</evidence>
<comment type="caution">
    <text evidence="9">The sequence shown here is derived from an EMBL/GenBank/DDBJ whole genome shotgun (WGS) entry which is preliminary data.</text>
</comment>
<dbReference type="RefSeq" id="WP_115483000.1">
    <property type="nucleotide sequence ID" value="NZ_QRCT01000049.1"/>
</dbReference>